<keyword evidence="1" id="KW-0479">Metal-binding</keyword>
<dbReference type="Pfam" id="PF03108">
    <property type="entry name" value="DBD_Tnp_Mut"/>
    <property type="match status" value="2"/>
</dbReference>
<evidence type="ECO:0000259" key="6">
    <source>
        <dbReference type="PROSITE" id="PS50966"/>
    </source>
</evidence>
<evidence type="ECO:0000313" key="7">
    <source>
        <dbReference type="EMBL" id="SPD09011.1"/>
    </source>
</evidence>
<feature type="region of interest" description="Disordered" evidence="5">
    <location>
        <begin position="412"/>
        <end position="478"/>
    </location>
</feature>
<dbReference type="EMBL" id="OIVN01003130">
    <property type="protein sequence ID" value="SPD09011.1"/>
    <property type="molecule type" value="Genomic_DNA"/>
</dbReference>
<dbReference type="InterPro" id="IPR004332">
    <property type="entry name" value="Transposase_MuDR"/>
</dbReference>
<evidence type="ECO:0000256" key="3">
    <source>
        <dbReference type="ARBA" id="ARBA00022833"/>
    </source>
</evidence>
<dbReference type="InterPro" id="IPR006564">
    <property type="entry name" value="Znf_PMZ"/>
</dbReference>
<evidence type="ECO:0000256" key="5">
    <source>
        <dbReference type="SAM" id="MobiDB-lite"/>
    </source>
</evidence>
<organism evidence="7">
    <name type="scientific">Fagus sylvatica</name>
    <name type="common">Beechnut</name>
    <dbReference type="NCBI Taxonomy" id="28930"/>
    <lineage>
        <taxon>Eukaryota</taxon>
        <taxon>Viridiplantae</taxon>
        <taxon>Streptophyta</taxon>
        <taxon>Embryophyta</taxon>
        <taxon>Tracheophyta</taxon>
        <taxon>Spermatophyta</taxon>
        <taxon>Magnoliopsida</taxon>
        <taxon>eudicotyledons</taxon>
        <taxon>Gunneridae</taxon>
        <taxon>Pentapetalae</taxon>
        <taxon>rosids</taxon>
        <taxon>fabids</taxon>
        <taxon>Fagales</taxon>
        <taxon>Fagaceae</taxon>
        <taxon>Fagus</taxon>
    </lineage>
</organism>
<evidence type="ECO:0000256" key="4">
    <source>
        <dbReference type="PROSITE-ProRule" id="PRU00325"/>
    </source>
</evidence>
<gene>
    <name evidence="7" type="ORF">FSB_LOCUS36893</name>
</gene>
<protein>
    <recommendedName>
        <fullName evidence="6">SWIM-type domain-containing protein</fullName>
    </recommendedName>
</protein>
<accession>A0A2N9HBI8</accession>
<dbReference type="GO" id="GO:0008270">
    <property type="term" value="F:zinc ion binding"/>
    <property type="evidence" value="ECO:0007669"/>
    <property type="project" value="UniProtKB-KW"/>
</dbReference>
<feature type="domain" description="SWIM-type" evidence="6">
    <location>
        <begin position="1746"/>
        <end position="1778"/>
    </location>
</feature>
<proteinExistence type="predicted"/>
<evidence type="ECO:0000256" key="1">
    <source>
        <dbReference type="ARBA" id="ARBA00022723"/>
    </source>
</evidence>
<sequence length="1957" mass="225980">MLLFMGKTASSLGETSSTWIETSSSQKLPRGSFLPVSWHPELALSWHDPVDWISQKIPRHYIQSTGPSIQSTGSVRKFPDITSSLLDHQSSRLDQLENSQTLHPVYWTINPVDWISQKIPRHYIQSTGPSIQSTGSVRKFPDTTSSLLDHQSRRLDLPNTCHPVYWIGVSVDWIEQVLQTSQIFLGDVYWILQPFLYNMLCLHMAPTMYIVYLRFNGEIIYGQHGAEYQGSQMKFIRVHRGISFVELETKIFNALQLDNQSHRITVTYRCPQEVISPHINYMTLLITDDDGVNLMFDMLDATPELKGIELYISVEDCVGEGVEPLTQDDGDGLVAEDCVGEDVQQMTMHDTAPSTQPSTLGRCTPQLHEIRTSVEDCGPSTRHEYVPYEVNPLAGVHDTMMLECTADDEEENADYDNDSYFDDDDNELYFDNDDDYDDDDDADADDDDADDDDDTTDVHNDEVDDVVPSLKPKSSSFTTNTWDNINDTSFNDEVTPLDSWDKQQELRKGLFFKSKIEVQYALKVYSSRVNQEYKVKESNKRKLHVCCKNGCSWRMRACMRSTHGFWEITKYNGPHTCRHPNIRKDGKVFDSNFIEREVRSYVANDQTISVKSLRHHMCTQFGHKISYYKVWDAKQKAIANIFGDWGESYQLLPKFMKALIDSNPGTQVEWKTYWSEDAGKLMIAMATDANNGIYPLAFAVTEKESKNTWRWFLRFLKKHVTKNREICIISDRHKGIMNAMKWSKLQPLNAYHRFCIRHLVSNFNTRFHDKRLKNMIQRAGEHNQLRKFNATMDSIRQYNKDAAKILDEETDVDKWTLAKDGGRRYGAMTTNLSECFNGVLKGARNLPITAMVEFIYFKLVHYFNDRRVKTQAQLSSGQAFSTHAMEIFQKWSEKASLHHVIEFNREEGTFQIQTQPSLTSMNKGNHRHVVKLGDRTCSCGKWQAYHIPCSHVIAACASQHINVYQFIHPFYSLTEMLASYQPHFEPMKDAPYWEEDPNFPMLRPDPRLLRQRGRPKSTRIRNEMDWRENQHKQTCGLCNQEGHNRKKCPNAISNQEVVLPQKFKTKAIQSTGFGSPADWIIADLNDPVDYIGVPVDWIRQKVLGVWFQSTGPFVATWIKDAVAWIPDAVDCIHLGQRVQTSKHELEVVLIDTRGARRCASRLLILLHWFFIPAASASSICASSPTCSITEENADYDNDSYFDDDDNELYFDDDDDYDDDDDADADDDDADDDDETTDVHNDEVDDVVPSLKPKSSSFTTNTWDNINDTSFNDEVTPLDSWDKQQELRKGLFFKSKIEVQYALKVYSSRVNQEYKVKESNKRKLHVCCKNGCSWRMRACMRSTHGFWEITKYNGPHTCRHPNIRKDGKVFDSNFIEREVRSYVANDQTISVKSLRHHMCTQFGHKISYYKVWDAKQKAIANIFGDWGESYQLLPKFMKALIDSNPGTQVEWKTYWSEDAGCAIFESVFWAFGPSIQGFMHCRPVVSIDATHLYGKYEGKLMIAMATDANNGIYPLAFAVTEKESKNTWRWFLRFLKKHVTKNREICIISDRHKGIMNAMKWSKLQPLNAYHRFCIRHLVSNFNTRFHDKRLKNMIQRAGEHNQLRKFNATMDSIRQYNKDAAKILDEETDVDKWTLAKDGGRRYGAMTTNLSECFNGVLKGARNLPITAMVEFIYFKLVHYFNDRRVKTQAQLSSGQAFSTHAMEIFQKWSEKASLHHVIEFNREEGTFQIQTQPSLTSMNKGNHRHVVKLGDRTCSCGKWQAYHIPCSHVIAACASQHINVYQFIDPFYSLTEMLASYQPHFEPMKDAPYWEEDPNFPMLRPDPRLLRQRGRPKSTRIRNEMDWRENQHKQTCGLCNQEGHNRKKCPNAISNQEVVLPQKFKTKAIQSTGFGSPADWIIADLNDPVDYIGVPVDWIRQKVLGVWFQSTGPFVATWIKDAVAWIPDAVDCIHLFSTFN</sequence>
<dbReference type="PANTHER" id="PTHR31973:SF195">
    <property type="entry name" value="MUDR FAMILY TRANSPOSASE"/>
    <property type="match status" value="1"/>
</dbReference>
<dbReference type="InterPro" id="IPR018289">
    <property type="entry name" value="MULE_transposase_dom"/>
</dbReference>
<dbReference type="Pfam" id="PF10551">
    <property type="entry name" value="MULE"/>
    <property type="match status" value="2"/>
</dbReference>
<dbReference type="InterPro" id="IPR001878">
    <property type="entry name" value="Znf_CCHC"/>
</dbReference>
<dbReference type="Pfam" id="PF04434">
    <property type="entry name" value="SWIM"/>
    <property type="match status" value="2"/>
</dbReference>
<feature type="domain" description="SWIM-type" evidence="6">
    <location>
        <begin position="928"/>
        <end position="960"/>
    </location>
</feature>
<feature type="region of interest" description="Disordered" evidence="5">
    <location>
        <begin position="1210"/>
        <end position="1255"/>
    </location>
</feature>
<dbReference type="PROSITE" id="PS50966">
    <property type="entry name" value="ZF_SWIM"/>
    <property type="match status" value="2"/>
</dbReference>
<feature type="compositionally biased region" description="Acidic residues" evidence="5">
    <location>
        <begin position="1210"/>
        <end position="1235"/>
    </location>
</feature>
<name>A0A2N9HBI8_FAGSY</name>
<dbReference type="SMART" id="SM00575">
    <property type="entry name" value="ZnF_PMZ"/>
    <property type="match status" value="2"/>
</dbReference>
<keyword evidence="3" id="KW-0862">Zinc</keyword>
<dbReference type="PANTHER" id="PTHR31973">
    <property type="entry name" value="POLYPROTEIN, PUTATIVE-RELATED"/>
    <property type="match status" value="1"/>
</dbReference>
<feature type="compositionally biased region" description="Acidic residues" evidence="5">
    <location>
        <begin position="412"/>
        <end position="455"/>
    </location>
</feature>
<reference evidence="7" key="1">
    <citation type="submission" date="2018-02" db="EMBL/GenBank/DDBJ databases">
        <authorList>
            <person name="Cohen D.B."/>
            <person name="Kent A.D."/>
        </authorList>
    </citation>
    <scope>NUCLEOTIDE SEQUENCE</scope>
</reference>
<evidence type="ECO:0000256" key="2">
    <source>
        <dbReference type="ARBA" id="ARBA00022771"/>
    </source>
</evidence>
<keyword evidence="2 4" id="KW-0863">Zinc-finger</keyword>
<dbReference type="InterPro" id="IPR007527">
    <property type="entry name" value="Znf_SWIM"/>
</dbReference>
<dbReference type="GO" id="GO:0003676">
    <property type="term" value="F:nucleic acid binding"/>
    <property type="evidence" value="ECO:0007669"/>
    <property type="project" value="InterPro"/>
</dbReference>
<dbReference type="SMART" id="SM00343">
    <property type="entry name" value="ZnF_C2HC"/>
    <property type="match status" value="2"/>
</dbReference>